<dbReference type="EMBL" id="VTUW01000020">
    <property type="protein sequence ID" value="KAA1188021.1"/>
    <property type="molecule type" value="Genomic_DNA"/>
</dbReference>
<evidence type="ECO:0000313" key="1">
    <source>
        <dbReference type="EMBL" id="KAA1188021.1"/>
    </source>
</evidence>
<name>A0A5B0WPA2_9GAMM</name>
<reference evidence="1 2" key="1">
    <citation type="submission" date="2019-09" db="EMBL/GenBank/DDBJ databases">
        <title>Whole genome sequence of Photorhabdus heterorhabditis strain ETL (Enterobacteriales: Enterobacteriaceae) a bacterial symbiont of Heterorhabditis zealandica strain ETL (Rhabditida: Heterorhabditidae).</title>
        <authorList>
            <person name="Lulamba T.E."/>
            <person name="Serepa-Dlamini M.H."/>
        </authorList>
    </citation>
    <scope>NUCLEOTIDE SEQUENCE [LARGE SCALE GENOMIC DNA]</scope>
    <source>
        <strain evidence="1 2">ETL</strain>
    </source>
</reference>
<dbReference type="AlphaFoldDB" id="A0A5B0WPA2"/>
<protein>
    <submittedName>
        <fullName evidence="1">Uncharacterized protein</fullName>
    </submittedName>
</protein>
<comment type="caution">
    <text evidence="1">The sequence shown here is derived from an EMBL/GenBank/DDBJ whole genome shotgun (WGS) entry which is preliminary data.</text>
</comment>
<sequence length="91" mass="9788">MCTKTLLLEQASRQFLIQNSGYILNKNGNVYTITDAGSAGDTTNVVIDVNLTSGKPELYLHFAQGAATDVTVLVDLESPGESDSIFYITDV</sequence>
<evidence type="ECO:0000313" key="2">
    <source>
        <dbReference type="Proteomes" id="UP000322184"/>
    </source>
</evidence>
<gene>
    <name evidence="1" type="ORF">F0L16_12070</name>
</gene>
<dbReference type="RefSeq" id="WP_149616841.1">
    <property type="nucleotide sequence ID" value="NZ_CAWPFF010000060.1"/>
</dbReference>
<dbReference type="Proteomes" id="UP000322184">
    <property type="component" value="Unassembled WGS sequence"/>
</dbReference>
<proteinExistence type="predicted"/>
<organism evidence="1 2">
    <name type="scientific">Photorhabdus heterorhabditis</name>
    <dbReference type="NCBI Taxonomy" id="880156"/>
    <lineage>
        <taxon>Bacteria</taxon>
        <taxon>Pseudomonadati</taxon>
        <taxon>Pseudomonadota</taxon>
        <taxon>Gammaproteobacteria</taxon>
        <taxon>Enterobacterales</taxon>
        <taxon>Morganellaceae</taxon>
        <taxon>Photorhabdus</taxon>
    </lineage>
</organism>
<accession>A0A5B0WPA2</accession>